<dbReference type="PANTHER" id="PTHR12110:SF21">
    <property type="entry name" value="XYLOSE ISOMERASE-LIKE TIM BARREL DOMAIN-CONTAINING PROTEIN"/>
    <property type="match status" value="1"/>
</dbReference>
<dbReference type="InterPro" id="IPR036237">
    <property type="entry name" value="Xyl_isomerase-like_sf"/>
</dbReference>
<dbReference type="InterPro" id="IPR050312">
    <property type="entry name" value="IolE/XylAMocC-like"/>
</dbReference>
<gene>
    <name evidence="2" type="ORF">A6X21_22070</name>
</gene>
<dbReference type="Pfam" id="PF01261">
    <property type="entry name" value="AP_endonuc_2"/>
    <property type="match status" value="1"/>
</dbReference>
<accession>A0A1C3EFE7</accession>
<dbReference type="STRING" id="1841610.A6X21_22070"/>
<name>A0A1C3EFE7_9PLAN</name>
<dbReference type="Gene3D" id="3.20.20.150">
    <property type="entry name" value="Divalent-metal-dependent TIM barrel enzymes"/>
    <property type="match status" value="1"/>
</dbReference>
<keyword evidence="3" id="KW-1185">Reference proteome</keyword>
<dbReference type="InterPro" id="IPR013022">
    <property type="entry name" value="Xyl_isomerase-like_TIM-brl"/>
</dbReference>
<comment type="caution">
    <text evidence="2">The sequence shown here is derived from an EMBL/GenBank/DDBJ whole genome shotgun (WGS) entry which is preliminary data.</text>
</comment>
<organism evidence="2 3">
    <name type="scientific">Planctopirus hydrillae</name>
    <dbReference type="NCBI Taxonomy" id="1841610"/>
    <lineage>
        <taxon>Bacteria</taxon>
        <taxon>Pseudomonadati</taxon>
        <taxon>Planctomycetota</taxon>
        <taxon>Planctomycetia</taxon>
        <taxon>Planctomycetales</taxon>
        <taxon>Planctomycetaceae</taxon>
        <taxon>Planctopirus</taxon>
    </lineage>
</organism>
<evidence type="ECO:0000259" key="1">
    <source>
        <dbReference type="Pfam" id="PF01261"/>
    </source>
</evidence>
<dbReference type="OrthoDB" id="9780241at2"/>
<dbReference type="AlphaFoldDB" id="A0A1C3EFE7"/>
<dbReference type="RefSeq" id="WP_068847733.1">
    <property type="nucleotide sequence ID" value="NZ_LYDR01000072.1"/>
</dbReference>
<proteinExistence type="predicted"/>
<sequence length="327" mass="35663">MIHRRHYLKSLLTGGVACLLNLNTSPTPNFGHLSSKPAAGSELALPAKLQTGFSLYGVTDQPLTAALQQIAETGYGGIELPLLPGGLFDPLKLSAVDCQVIRSQIEAESLDLQAVMENLPLLNQNLSAADDEQRLKRAFHVSRKVSPETQPLLETILGGKPGDWPRLKNFAIDQLGRWAELAKSEDAVIAIKPHISNALQRPDDIAAVFDEIRNPCLRLAFDYSHLERQRIPIDVAVRTLARYSVFVHVKDNVPAGTGWQFALPGQGVTDYAMLFTSLKEAGYRGPICVEVSSQVFSKPGFSSKEAITNTWTALRPAFEKAGIITVA</sequence>
<dbReference type="Proteomes" id="UP000094828">
    <property type="component" value="Unassembled WGS sequence"/>
</dbReference>
<evidence type="ECO:0000313" key="2">
    <source>
        <dbReference type="EMBL" id="ODA31958.1"/>
    </source>
</evidence>
<feature type="domain" description="Xylose isomerase-like TIM barrel" evidence="1">
    <location>
        <begin position="67"/>
        <end position="294"/>
    </location>
</feature>
<dbReference type="PANTHER" id="PTHR12110">
    <property type="entry name" value="HYDROXYPYRUVATE ISOMERASE"/>
    <property type="match status" value="1"/>
</dbReference>
<protein>
    <recommendedName>
        <fullName evidence="1">Xylose isomerase-like TIM barrel domain-containing protein</fullName>
    </recommendedName>
</protein>
<dbReference type="EMBL" id="LYDR01000072">
    <property type="protein sequence ID" value="ODA31958.1"/>
    <property type="molecule type" value="Genomic_DNA"/>
</dbReference>
<reference evidence="2 3" key="1">
    <citation type="submission" date="2016-05" db="EMBL/GenBank/DDBJ databases">
        <title>Genomic and physiological characterization of Planctopirus sp. isolated from fresh water lake.</title>
        <authorList>
            <person name="Subhash Y."/>
            <person name="Ramana C."/>
        </authorList>
    </citation>
    <scope>NUCLEOTIDE SEQUENCE [LARGE SCALE GENOMIC DNA]</scope>
    <source>
        <strain evidence="2 3">JC280</strain>
    </source>
</reference>
<dbReference type="SUPFAM" id="SSF51658">
    <property type="entry name" value="Xylose isomerase-like"/>
    <property type="match status" value="1"/>
</dbReference>
<evidence type="ECO:0000313" key="3">
    <source>
        <dbReference type="Proteomes" id="UP000094828"/>
    </source>
</evidence>